<accession>B4DC42</accession>
<dbReference type="PIRSF" id="PIRSF033239">
    <property type="entry name" value="ExoD"/>
    <property type="match status" value="1"/>
</dbReference>
<dbReference type="RefSeq" id="WP_006983800.1">
    <property type="nucleotide sequence ID" value="NZ_ABVL01000043.1"/>
</dbReference>
<feature type="transmembrane region" description="Helical" evidence="1">
    <location>
        <begin position="160"/>
        <end position="179"/>
    </location>
</feature>
<dbReference type="PANTHER" id="PTHR41795">
    <property type="entry name" value="EXOPOLYSACCHARIDE SYNTHESIS PROTEIN"/>
    <property type="match status" value="1"/>
</dbReference>
<sequence>MAFQFFRAAVFEAETPPRRLSADLQELLRETAGRAVTLGELEQILKGRGAALFLLLISLPFAFPIAIPGLSIPFGIVIMLLGLRITFGMKPSLPGFIQRREVSRAMLEKIVSYGLKLATKMEKLVKPRMHFLQRWPGMINLIGLGIASGGFLLALPLPPLIPFSNTIPAVSVLLLTAGLMERDGLLVLFGHVVTIGAWIYFGVMFTLVGSGVTHLWDKYGG</sequence>
<dbReference type="Pfam" id="PF06055">
    <property type="entry name" value="ExoD"/>
    <property type="match status" value="1"/>
</dbReference>
<keyword evidence="1" id="KW-1133">Transmembrane helix</keyword>
<feature type="transmembrane region" description="Helical" evidence="1">
    <location>
        <begin position="50"/>
        <end position="83"/>
    </location>
</feature>
<feature type="transmembrane region" description="Helical" evidence="1">
    <location>
        <begin position="135"/>
        <end position="154"/>
    </location>
</feature>
<feature type="transmembrane region" description="Helical" evidence="1">
    <location>
        <begin position="186"/>
        <end position="208"/>
    </location>
</feature>
<evidence type="ECO:0000313" key="3">
    <source>
        <dbReference type="Proteomes" id="UP000005824"/>
    </source>
</evidence>
<reference evidence="2 3" key="1">
    <citation type="journal article" date="2011" name="J. Bacteriol.">
        <title>Genome sequence of Chthoniobacter flavus Ellin428, an aerobic heterotrophic soil bacterium.</title>
        <authorList>
            <person name="Kant R."/>
            <person name="van Passel M.W."/>
            <person name="Palva A."/>
            <person name="Lucas S."/>
            <person name="Lapidus A."/>
            <person name="Glavina Del Rio T."/>
            <person name="Dalin E."/>
            <person name="Tice H."/>
            <person name="Bruce D."/>
            <person name="Goodwin L."/>
            <person name="Pitluck S."/>
            <person name="Larimer F.W."/>
            <person name="Land M.L."/>
            <person name="Hauser L."/>
            <person name="Sangwan P."/>
            <person name="de Vos W.M."/>
            <person name="Janssen P.H."/>
            <person name="Smidt H."/>
        </authorList>
    </citation>
    <scope>NUCLEOTIDE SEQUENCE [LARGE SCALE GENOMIC DNA]</scope>
    <source>
        <strain evidence="2 3">Ellin428</strain>
    </source>
</reference>
<dbReference type="InterPro" id="IPR010331">
    <property type="entry name" value="ExoD"/>
</dbReference>
<keyword evidence="1" id="KW-0472">Membrane</keyword>
<keyword evidence="3" id="KW-1185">Reference proteome</keyword>
<dbReference type="Proteomes" id="UP000005824">
    <property type="component" value="Unassembled WGS sequence"/>
</dbReference>
<dbReference type="PANTHER" id="PTHR41795:SF1">
    <property type="entry name" value="EXOPOLYSACCHARIDE SYNTHESIS PROTEIN"/>
    <property type="match status" value="1"/>
</dbReference>
<gene>
    <name evidence="2" type="ORF">CfE428DRAFT_6483</name>
</gene>
<comment type="caution">
    <text evidence="2">The sequence shown here is derived from an EMBL/GenBank/DDBJ whole genome shotgun (WGS) entry which is preliminary data.</text>
</comment>
<protein>
    <submittedName>
        <fullName evidence="2">Exopolysaccharide synthesis ExoD</fullName>
    </submittedName>
</protein>
<evidence type="ECO:0000313" key="2">
    <source>
        <dbReference type="EMBL" id="EDY16016.1"/>
    </source>
</evidence>
<dbReference type="EMBL" id="ABVL01000043">
    <property type="protein sequence ID" value="EDY16016.1"/>
    <property type="molecule type" value="Genomic_DNA"/>
</dbReference>
<keyword evidence="1" id="KW-0812">Transmembrane</keyword>
<dbReference type="eggNOG" id="COG3932">
    <property type="taxonomic scope" value="Bacteria"/>
</dbReference>
<dbReference type="AlphaFoldDB" id="B4DC42"/>
<name>B4DC42_9BACT</name>
<proteinExistence type="predicted"/>
<dbReference type="STRING" id="497964.CfE428DRAFT_6483"/>
<evidence type="ECO:0000256" key="1">
    <source>
        <dbReference type="SAM" id="Phobius"/>
    </source>
</evidence>
<organism evidence="2 3">
    <name type="scientific">Chthoniobacter flavus Ellin428</name>
    <dbReference type="NCBI Taxonomy" id="497964"/>
    <lineage>
        <taxon>Bacteria</taxon>
        <taxon>Pseudomonadati</taxon>
        <taxon>Verrucomicrobiota</taxon>
        <taxon>Spartobacteria</taxon>
        <taxon>Chthoniobacterales</taxon>
        <taxon>Chthoniobacteraceae</taxon>
        <taxon>Chthoniobacter</taxon>
    </lineage>
</organism>
<dbReference type="InParanoid" id="B4DC42"/>